<feature type="domain" description="NADH:quinone oxidoreductase/Mrp antiporter transmembrane" evidence="9">
    <location>
        <begin position="132"/>
        <end position="415"/>
    </location>
</feature>
<comment type="caution">
    <text evidence="10">The sequence shown here is derived from an EMBL/GenBank/DDBJ whole genome shotgun (WGS) entry which is preliminary data.</text>
</comment>
<keyword evidence="3 6" id="KW-0812">Transmembrane</keyword>
<feature type="transmembrane region" description="Helical" evidence="8">
    <location>
        <begin position="210"/>
        <end position="232"/>
    </location>
</feature>
<feature type="transmembrane region" description="Helical" evidence="8">
    <location>
        <begin position="138"/>
        <end position="156"/>
    </location>
</feature>
<evidence type="ECO:0000313" key="10">
    <source>
        <dbReference type="EMBL" id="TGX44220.1"/>
    </source>
</evidence>
<dbReference type="OrthoDB" id="9768329at2"/>
<protein>
    <submittedName>
        <fullName evidence="10">NADH-quinone oxidoreductase subunit M</fullName>
        <ecNumber evidence="10">1.6.5.11</ecNumber>
    </submittedName>
</protein>
<feature type="compositionally biased region" description="Low complexity" evidence="7">
    <location>
        <begin position="498"/>
        <end position="539"/>
    </location>
</feature>
<dbReference type="GO" id="GO:0048039">
    <property type="term" value="F:ubiquinone binding"/>
    <property type="evidence" value="ECO:0007669"/>
    <property type="project" value="TreeGrafter"/>
</dbReference>
<dbReference type="GO" id="GO:0008137">
    <property type="term" value="F:NADH dehydrogenase (ubiquinone) activity"/>
    <property type="evidence" value="ECO:0007669"/>
    <property type="project" value="InterPro"/>
</dbReference>
<proteinExistence type="inferred from homology"/>
<dbReference type="GO" id="GO:0012505">
    <property type="term" value="C:endomembrane system"/>
    <property type="evidence" value="ECO:0007669"/>
    <property type="project" value="UniProtKB-SubCell"/>
</dbReference>
<dbReference type="GO" id="GO:0016020">
    <property type="term" value="C:membrane"/>
    <property type="evidence" value="ECO:0007669"/>
    <property type="project" value="UniProtKB-SubCell"/>
</dbReference>
<evidence type="ECO:0000259" key="9">
    <source>
        <dbReference type="Pfam" id="PF00361"/>
    </source>
</evidence>
<comment type="similarity">
    <text evidence="2">Belongs to the complex I subunit 4 family.</text>
</comment>
<evidence type="ECO:0000256" key="8">
    <source>
        <dbReference type="SAM" id="Phobius"/>
    </source>
</evidence>
<gene>
    <name evidence="10" type="ORF">E5A74_05275</name>
</gene>
<feature type="transmembrane region" description="Helical" evidence="8">
    <location>
        <begin position="85"/>
        <end position="108"/>
    </location>
</feature>
<feature type="transmembrane region" description="Helical" evidence="8">
    <location>
        <begin position="274"/>
        <end position="295"/>
    </location>
</feature>
<feature type="transmembrane region" description="Helical" evidence="8">
    <location>
        <begin position="244"/>
        <end position="262"/>
    </location>
</feature>
<dbReference type="PANTHER" id="PTHR43507:SF1">
    <property type="entry name" value="NADH-UBIQUINONE OXIDOREDUCTASE CHAIN 4"/>
    <property type="match status" value="1"/>
</dbReference>
<dbReference type="InterPro" id="IPR003918">
    <property type="entry name" value="NADH_UbQ_OxRdtase"/>
</dbReference>
<feature type="transmembrane region" description="Helical" evidence="8">
    <location>
        <begin position="168"/>
        <end position="190"/>
    </location>
</feature>
<evidence type="ECO:0000256" key="6">
    <source>
        <dbReference type="RuleBase" id="RU000320"/>
    </source>
</evidence>
<feature type="transmembrane region" description="Helical" evidence="8">
    <location>
        <begin position="452"/>
        <end position="469"/>
    </location>
</feature>
<dbReference type="Proteomes" id="UP000309848">
    <property type="component" value="Unassembled WGS sequence"/>
</dbReference>
<dbReference type="GO" id="GO:0015990">
    <property type="term" value="P:electron transport coupled proton transport"/>
    <property type="evidence" value="ECO:0007669"/>
    <property type="project" value="TreeGrafter"/>
</dbReference>
<evidence type="ECO:0000256" key="5">
    <source>
        <dbReference type="ARBA" id="ARBA00023136"/>
    </source>
</evidence>
<feature type="transmembrane region" description="Helical" evidence="8">
    <location>
        <begin position="372"/>
        <end position="393"/>
    </location>
</feature>
<evidence type="ECO:0000256" key="4">
    <source>
        <dbReference type="ARBA" id="ARBA00022989"/>
    </source>
</evidence>
<feature type="transmembrane region" description="Helical" evidence="8">
    <location>
        <begin position="115"/>
        <end position="132"/>
    </location>
</feature>
<evidence type="ECO:0000313" key="11">
    <source>
        <dbReference type="Proteomes" id="UP000309848"/>
    </source>
</evidence>
<reference evidence="10 11" key="1">
    <citation type="submission" date="2019-04" db="EMBL/GenBank/DDBJ databases">
        <title>Sphingomonas psychrotolerans sp. nov., isolated from soil in the Tianshan Mountains, Xinjiang, China.</title>
        <authorList>
            <person name="Luo Y."/>
            <person name="Sheng H."/>
        </authorList>
    </citation>
    <scope>NUCLEOTIDE SEQUENCE [LARGE SCALE GENOMIC DNA]</scope>
    <source>
        <strain evidence="10 11">KIS18-15</strain>
    </source>
</reference>
<feature type="transmembrane region" description="Helical" evidence="8">
    <location>
        <begin position="328"/>
        <end position="351"/>
    </location>
</feature>
<dbReference type="Pfam" id="PF00361">
    <property type="entry name" value="Proton_antipo_M"/>
    <property type="match status" value="1"/>
</dbReference>
<feature type="transmembrane region" description="Helical" evidence="8">
    <location>
        <begin position="6"/>
        <end position="24"/>
    </location>
</feature>
<dbReference type="GO" id="GO:0042773">
    <property type="term" value="P:ATP synthesis coupled electron transport"/>
    <property type="evidence" value="ECO:0007669"/>
    <property type="project" value="InterPro"/>
</dbReference>
<sequence length="539" mass="57777">MSGFPILSIMLAIPAIAAVACLFAGAKGARWIALGATLIDLALGIWLWAHFDASPGAAQWQYVEHVRLFGIGGVDFAWALGIDGFALLLIMLSVFLMPICIGASWTAIEKRVPEYMAAMLLTLILMIGTFAAQDLLLFYVFFEGGLIPMYLIIGIWGGANRIYASYKFFLYTLLGSLLMLIAMIAMLLNAGTASIPALMAHDFPAQWQTWLWLAFFASFAVKMPMWPVHTWLPDAHVQAPTAGSVILAGVLLKLGGYGFLRFSLPMFPEASAQFMWLVFALSCVAVVYTSLVALVQTDMKKLIAYSSVAHMAIVTMGLFAFNEQGIDGAMMVMLGHGLVSGALFLCVGVIYDRLHTREIDRYGGLAINMPRYATLFLLFTMASVGLPGTSNFVGEFLGLAGTYKASTLTAFIGTTGIILGAAYMLWLFRRVVWGDLTKDDVRAMPDLSMRELWLLGPIAAAVLWMGVYPESFLAPMRADTARLVERVSRAAPAGDSRPTPGNPAAAPAHGEGHGAAAGEASATNHSGAPAAASAHGGAH</sequence>
<dbReference type="AlphaFoldDB" id="A0A4S1WQC1"/>
<dbReference type="EC" id="1.6.5.11" evidence="10"/>
<dbReference type="NCBIfam" id="NF004499">
    <property type="entry name" value="PRK05846.1-3"/>
    <property type="match status" value="1"/>
</dbReference>
<dbReference type="RefSeq" id="WP_135983236.1">
    <property type="nucleotide sequence ID" value="NZ_JAASQM010000002.1"/>
</dbReference>
<evidence type="ECO:0000256" key="7">
    <source>
        <dbReference type="SAM" id="MobiDB-lite"/>
    </source>
</evidence>
<name>A0A4S1WQC1_9SPHN</name>
<accession>A0A4S1WQC1</accession>
<feature type="transmembrane region" description="Helical" evidence="8">
    <location>
        <begin position="302"/>
        <end position="322"/>
    </location>
</feature>
<evidence type="ECO:0000256" key="1">
    <source>
        <dbReference type="ARBA" id="ARBA00004127"/>
    </source>
</evidence>
<evidence type="ECO:0000256" key="3">
    <source>
        <dbReference type="ARBA" id="ARBA00022692"/>
    </source>
</evidence>
<keyword evidence="11" id="KW-1185">Reference proteome</keyword>
<keyword evidence="4 8" id="KW-1133">Transmembrane helix</keyword>
<dbReference type="GO" id="GO:0003954">
    <property type="term" value="F:NADH dehydrogenase activity"/>
    <property type="evidence" value="ECO:0007669"/>
    <property type="project" value="TreeGrafter"/>
</dbReference>
<comment type="subcellular location">
    <subcellularLocation>
        <location evidence="1">Endomembrane system</location>
        <topology evidence="1">Multi-pass membrane protein</topology>
    </subcellularLocation>
    <subcellularLocation>
        <location evidence="6">Membrane</location>
        <topology evidence="6">Multi-pass membrane protein</topology>
    </subcellularLocation>
</comment>
<dbReference type="PANTHER" id="PTHR43507">
    <property type="entry name" value="NADH-UBIQUINONE OXIDOREDUCTASE CHAIN 4"/>
    <property type="match status" value="1"/>
</dbReference>
<dbReference type="NCBIfam" id="TIGR01972">
    <property type="entry name" value="NDH_I_M"/>
    <property type="match status" value="1"/>
</dbReference>
<feature type="region of interest" description="Disordered" evidence="7">
    <location>
        <begin position="489"/>
        <end position="539"/>
    </location>
</feature>
<dbReference type="EMBL" id="SRXU01000002">
    <property type="protein sequence ID" value="TGX44220.1"/>
    <property type="molecule type" value="Genomic_DNA"/>
</dbReference>
<keyword evidence="10" id="KW-0560">Oxidoreductase</keyword>
<feature type="transmembrane region" description="Helical" evidence="8">
    <location>
        <begin position="405"/>
        <end position="428"/>
    </location>
</feature>
<feature type="transmembrane region" description="Helical" evidence="8">
    <location>
        <begin position="31"/>
        <end position="49"/>
    </location>
</feature>
<dbReference type="InterPro" id="IPR010227">
    <property type="entry name" value="NADH_Q_OxRdtase_chainM/4"/>
</dbReference>
<evidence type="ECO:0000256" key="2">
    <source>
        <dbReference type="ARBA" id="ARBA00009025"/>
    </source>
</evidence>
<keyword evidence="5 8" id="KW-0472">Membrane</keyword>
<dbReference type="PRINTS" id="PR01437">
    <property type="entry name" value="NUOXDRDTASE4"/>
</dbReference>
<dbReference type="InterPro" id="IPR001750">
    <property type="entry name" value="ND/Mrp_TM"/>
</dbReference>
<organism evidence="10 11">
    <name type="scientific">Sphingomonas naasensis</name>
    <dbReference type="NCBI Taxonomy" id="1344951"/>
    <lineage>
        <taxon>Bacteria</taxon>
        <taxon>Pseudomonadati</taxon>
        <taxon>Pseudomonadota</taxon>
        <taxon>Alphaproteobacteria</taxon>
        <taxon>Sphingomonadales</taxon>
        <taxon>Sphingomonadaceae</taxon>
        <taxon>Sphingomonas</taxon>
    </lineage>
</organism>